<keyword evidence="2" id="KW-1185">Reference proteome</keyword>
<dbReference type="Proteomes" id="UP000600365">
    <property type="component" value="Unassembled WGS sequence"/>
</dbReference>
<sequence length="101" mass="11385">MRERLPGGRRGGVRERLSGWCRSGAREEGEDMGARDDALDSDVAAERLRDLPDAQILPDLLELDLADLRTIQHPVLTEVLEELRERAGQPSEMLWGFNNAF</sequence>
<name>A0A917YAP5_9ACTN</name>
<evidence type="ECO:0000313" key="1">
    <source>
        <dbReference type="EMBL" id="GGN78059.1"/>
    </source>
</evidence>
<accession>A0A917YAP5</accession>
<evidence type="ECO:0000313" key="2">
    <source>
        <dbReference type="Proteomes" id="UP000600365"/>
    </source>
</evidence>
<evidence type="ECO:0008006" key="3">
    <source>
        <dbReference type="Google" id="ProtNLM"/>
    </source>
</evidence>
<dbReference type="NCBIfam" id="TIGR04268">
    <property type="entry name" value="FxSxx-COOH"/>
    <property type="match status" value="1"/>
</dbReference>
<dbReference type="EMBL" id="BMMM01000012">
    <property type="protein sequence ID" value="GGN78059.1"/>
    <property type="molecule type" value="Genomic_DNA"/>
</dbReference>
<dbReference type="AlphaFoldDB" id="A0A917YAP5"/>
<organism evidence="1 2">
    <name type="scientific">Streptomyces albiflavescens</name>
    <dbReference type="NCBI Taxonomy" id="1623582"/>
    <lineage>
        <taxon>Bacteria</taxon>
        <taxon>Bacillati</taxon>
        <taxon>Actinomycetota</taxon>
        <taxon>Actinomycetes</taxon>
        <taxon>Kitasatosporales</taxon>
        <taxon>Streptomycetaceae</taxon>
        <taxon>Streptomyces</taxon>
    </lineage>
</organism>
<dbReference type="InterPro" id="IPR026334">
    <property type="entry name" value="FxSxx-COOH"/>
</dbReference>
<comment type="caution">
    <text evidence="1">The sequence shown here is derived from an EMBL/GenBank/DDBJ whole genome shotgun (WGS) entry which is preliminary data.</text>
</comment>
<protein>
    <recommendedName>
        <fullName evidence="3">FXSXX-COOH protein</fullName>
    </recommendedName>
</protein>
<reference evidence="1 2" key="1">
    <citation type="journal article" date="2014" name="Int. J. Syst. Evol. Microbiol.">
        <title>Complete genome sequence of Corynebacterium casei LMG S-19264T (=DSM 44701T), isolated from a smear-ripened cheese.</title>
        <authorList>
            <consortium name="US DOE Joint Genome Institute (JGI-PGF)"/>
            <person name="Walter F."/>
            <person name="Albersmeier A."/>
            <person name="Kalinowski J."/>
            <person name="Ruckert C."/>
        </authorList>
    </citation>
    <scope>NUCLEOTIDE SEQUENCE [LARGE SCALE GENOMIC DNA]</scope>
    <source>
        <strain evidence="1 2">CGMCC 4.7111</strain>
    </source>
</reference>
<gene>
    <name evidence="1" type="ORF">GCM10011579_060840</name>
</gene>
<proteinExistence type="predicted"/>